<organism evidence="6 7">
    <name type="scientific">Streptomyces tamarix</name>
    <dbReference type="NCBI Taxonomy" id="3078565"/>
    <lineage>
        <taxon>Bacteria</taxon>
        <taxon>Bacillati</taxon>
        <taxon>Actinomycetota</taxon>
        <taxon>Actinomycetes</taxon>
        <taxon>Kitasatosporales</taxon>
        <taxon>Streptomycetaceae</taxon>
        <taxon>Streptomyces</taxon>
    </lineage>
</organism>
<comment type="caution">
    <text evidence="6">The sequence shown here is derived from an EMBL/GenBank/DDBJ whole genome shotgun (WGS) entry which is preliminary data.</text>
</comment>
<dbReference type="PANTHER" id="PTHR43585:SF2">
    <property type="entry name" value="ATP-GRASP ENZYME FSQD"/>
    <property type="match status" value="1"/>
</dbReference>
<keyword evidence="3 4" id="KW-0067">ATP-binding</keyword>
<evidence type="ECO:0000256" key="2">
    <source>
        <dbReference type="ARBA" id="ARBA00022741"/>
    </source>
</evidence>
<dbReference type="RefSeq" id="WP_315880946.1">
    <property type="nucleotide sequence ID" value="NZ_JAWCTQ010000050.1"/>
</dbReference>
<sequence>MNPVSSGVFLSAALRERGEECALVYDGHFAAEAGSGGPGRRVVHRDVHSTARLLRDLRVRHVVPGSEAGVDLAHRLAEHLDLPRNDDATASARRDKAQMVKALGDAGLQVPRQALVTTREDLARALDHVGLPAVVKPPASSGSDGCRICRTEREAVEHFTAVHGRSNLIGKVNEAVLVQEYLPGTQYVVATVSMDGQHHLHELSRSRIDERGGTPTRRHTISCHRLGSEERRLVAYVCACLDALGIRRGAANTDVRLTEAGPRIIEVNARILGPTLHPDPYFIAFGSSQQHLLVESLLAPADFRRRLRLGYAPPNVMGKAFLRSFGSGVLRGIPGLEAVRRLPGFHSVTSLPEVGSTVEDHALTTGTTGIVYFVHEDEPVVEKSLAVLVGMEDAGTLFDIAAV</sequence>
<feature type="domain" description="ATP-grasp" evidence="5">
    <location>
        <begin position="100"/>
        <end position="298"/>
    </location>
</feature>
<dbReference type="Pfam" id="PF02655">
    <property type="entry name" value="ATP-grasp_3"/>
    <property type="match status" value="1"/>
</dbReference>
<evidence type="ECO:0000259" key="5">
    <source>
        <dbReference type="PROSITE" id="PS50975"/>
    </source>
</evidence>
<accession>A0ABU3QT27</accession>
<evidence type="ECO:0000256" key="1">
    <source>
        <dbReference type="ARBA" id="ARBA00022598"/>
    </source>
</evidence>
<dbReference type="Proteomes" id="UP001250181">
    <property type="component" value="Unassembled WGS sequence"/>
</dbReference>
<keyword evidence="1" id="KW-0436">Ligase</keyword>
<dbReference type="SUPFAM" id="SSF56059">
    <property type="entry name" value="Glutathione synthetase ATP-binding domain-like"/>
    <property type="match status" value="1"/>
</dbReference>
<evidence type="ECO:0000256" key="3">
    <source>
        <dbReference type="ARBA" id="ARBA00022840"/>
    </source>
</evidence>
<dbReference type="PROSITE" id="PS50975">
    <property type="entry name" value="ATP_GRASP"/>
    <property type="match status" value="1"/>
</dbReference>
<name>A0ABU3QT27_9ACTN</name>
<evidence type="ECO:0000313" key="7">
    <source>
        <dbReference type="Proteomes" id="UP001250181"/>
    </source>
</evidence>
<evidence type="ECO:0000313" key="6">
    <source>
        <dbReference type="EMBL" id="MDT9685910.1"/>
    </source>
</evidence>
<reference evidence="6 7" key="1">
    <citation type="submission" date="2023-09" db="EMBL/GenBank/DDBJ databases">
        <title>Streptomyces sp. nov.: A antagonism against Alternaria gaisen Producing Streptochlin, Isolated from Tamarix root soil.</title>
        <authorList>
            <person name="Chen Y."/>
        </authorList>
    </citation>
    <scope>NUCLEOTIDE SEQUENCE [LARGE SCALE GENOMIC DNA]</scope>
    <source>
        <strain evidence="6 7">TRM76323</strain>
    </source>
</reference>
<keyword evidence="7" id="KW-1185">Reference proteome</keyword>
<dbReference type="PANTHER" id="PTHR43585">
    <property type="entry name" value="FUMIPYRROLE BIOSYNTHESIS PROTEIN C"/>
    <property type="match status" value="1"/>
</dbReference>
<evidence type="ECO:0000256" key="4">
    <source>
        <dbReference type="PROSITE-ProRule" id="PRU00409"/>
    </source>
</evidence>
<dbReference type="Gene3D" id="3.30.470.20">
    <property type="entry name" value="ATP-grasp fold, B domain"/>
    <property type="match status" value="1"/>
</dbReference>
<dbReference type="InterPro" id="IPR003806">
    <property type="entry name" value="ATP-grasp_PylC-type"/>
</dbReference>
<proteinExistence type="predicted"/>
<gene>
    <name evidence="6" type="ORF">RND61_28145</name>
</gene>
<protein>
    <submittedName>
        <fullName evidence="6">ATP-grasp domain-containing protein</fullName>
    </submittedName>
</protein>
<dbReference type="InterPro" id="IPR011761">
    <property type="entry name" value="ATP-grasp"/>
</dbReference>
<dbReference type="EMBL" id="JAWCTQ010000050">
    <property type="protein sequence ID" value="MDT9685910.1"/>
    <property type="molecule type" value="Genomic_DNA"/>
</dbReference>
<dbReference type="InterPro" id="IPR052032">
    <property type="entry name" value="ATP-dep_AA_Ligase"/>
</dbReference>
<keyword evidence="2 4" id="KW-0547">Nucleotide-binding</keyword>